<keyword evidence="5" id="KW-1185">Reference proteome</keyword>
<comment type="caution">
    <text evidence="4">The sequence shown here is derived from an EMBL/GenBank/DDBJ whole genome shotgun (WGS) entry which is preliminary data.</text>
</comment>
<dbReference type="InterPro" id="IPR000683">
    <property type="entry name" value="Gfo/Idh/MocA-like_OxRdtase_N"/>
</dbReference>
<dbReference type="InterPro" id="IPR055170">
    <property type="entry name" value="GFO_IDH_MocA-like_dom"/>
</dbReference>
<keyword evidence="1" id="KW-0560">Oxidoreductase</keyword>
<dbReference type="Gene3D" id="3.40.50.720">
    <property type="entry name" value="NAD(P)-binding Rossmann-like Domain"/>
    <property type="match status" value="1"/>
</dbReference>
<dbReference type="Proteomes" id="UP001595872">
    <property type="component" value="Unassembled WGS sequence"/>
</dbReference>
<dbReference type="EMBL" id="JBHSIT010000002">
    <property type="protein sequence ID" value="MFC4907061.1"/>
    <property type="molecule type" value="Genomic_DNA"/>
</dbReference>
<dbReference type="InterPro" id="IPR050463">
    <property type="entry name" value="Gfo/Idh/MocA_oxidrdct_glycsds"/>
</dbReference>
<evidence type="ECO:0000256" key="1">
    <source>
        <dbReference type="ARBA" id="ARBA00023002"/>
    </source>
</evidence>
<dbReference type="Pfam" id="PF01408">
    <property type="entry name" value="GFO_IDH_MocA"/>
    <property type="match status" value="1"/>
</dbReference>
<dbReference type="Pfam" id="PF22725">
    <property type="entry name" value="GFO_IDH_MocA_C3"/>
    <property type="match status" value="1"/>
</dbReference>
<feature type="domain" description="GFO/IDH/MocA-like oxidoreductase" evidence="3">
    <location>
        <begin position="160"/>
        <end position="240"/>
    </location>
</feature>
<dbReference type="RefSeq" id="WP_378252802.1">
    <property type="nucleotide sequence ID" value="NZ_JBHSIT010000002.1"/>
</dbReference>
<dbReference type="InterPro" id="IPR036291">
    <property type="entry name" value="NAD(P)-bd_dom_sf"/>
</dbReference>
<evidence type="ECO:0000259" key="3">
    <source>
        <dbReference type="Pfam" id="PF22725"/>
    </source>
</evidence>
<dbReference type="Gene3D" id="3.30.360.10">
    <property type="entry name" value="Dihydrodipicolinate Reductase, domain 2"/>
    <property type="match status" value="1"/>
</dbReference>
<name>A0ABV9TU63_9ACTN</name>
<gene>
    <name evidence="4" type="ORF">ACFPCY_07005</name>
</gene>
<sequence length="308" mass="31835">MALRFGLLGSGHWATETHAPALAAAPDAVLAGVWGRNPDRAEALAREHGVRAYRDVDELLADVDAVAISLPPEVQQPLALRAAAAGRHLLLEKPVGLSAADAAAVAREASAAGVASVVFFTYRFVPAVERILEDAAAKGGWDGGRADVLASIFEPGSPYASSEWRRTRGALWDLGPHILSVFLPVLGEVTEVTAMSGPHSTSHALLRHESGAVSTMTLSLDAPPAANGARLGFVGDDGVLTVPVGEILAVNALTRAIGRLAQSASGSRPDPCDATFAAKVNAVLEATQRSMDQGATVAVTPPDLFPAQ</sequence>
<organism evidence="4 5">
    <name type="scientific">Actinomadura gamaensis</name>
    <dbReference type="NCBI Taxonomy" id="1763541"/>
    <lineage>
        <taxon>Bacteria</taxon>
        <taxon>Bacillati</taxon>
        <taxon>Actinomycetota</taxon>
        <taxon>Actinomycetes</taxon>
        <taxon>Streptosporangiales</taxon>
        <taxon>Thermomonosporaceae</taxon>
        <taxon>Actinomadura</taxon>
    </lineage>
</organism>
<feature type="domain" description="Gfo/Idh/MocA-like oxidoreductase N-terminal" evidence="2">
    <location>
        <begin position="3"/>
        <end position="117"/>
    </location>
</feature>
<evidence type="ECO:0000313" key="5">
    <source>
        <dbReference type="Proteomes" id="UP001595872"/>
    </source>
</evidence>
<reference evidence="5" key="1">
    <citation type="journal article" date="2019" name="Int. J. Syst. Evol. Microbiol.">
        <title>The Global Catalogue of Microorganisms (GCM) 10K type strain sequencing project: providing services to taxonomists for standard genome sequencing and annotation.</title>
        <authorList>
            <consortium name="The Broad Institute Genomics Platform"/>
            <consortium name="The Broad Institute Genome Sequencing Center for Infectious Disease"/>
            <person name="Wu L."/>
            <person name="Ma J."/>
        </authorList>
    </citation>
    <scope>NUCLEOTIDE SEQUENCE [LARGE SCALE GENOMIC DNA]</scope>
    <source>
        <strain evidence="5">KLKA75</strain>
    </source>
</reference>
<protein>
    <submittedName>
        <fullName evidence="4">Gfo/Idh/MocA family protein</fullName>
    </submittedName>
</protein>
<dbReference type="SUPFAM" id="SSF51735">
    <property type="entry name" value="NAD(P)-binding Rossmann-fold domains"/>
    <property type="match status" value="1"/>
</dbReference>
<proteinExistence type="predicted"/>
<dbReference type="PANTHER" id="PTHR43818:SF11">
    <property type="entry name" value="BCDNA.GH03377"/>
    <property type="match status" value="1"/>
</dbReference>
<accession>A0ABV9TU63</accession>
<dbReference type="PANTHER" id="PTHR43818">
    <property type="entry name" value="BCDNA.GH03377"/>
    <property type="match status" value="1"/>
</dbReference>
<evidence type="ECO:0000259" key="2">
    <source>
        <dbReference type="Pfam" id="PF01408"/>
    </source>
</evidence>
<dbReference type="SUPFAM" id="SSF55347">
    <property type="entry name" value="Glyceraldehyde-3-phosphate dehydrogenase-like, C-terminal domain"/>
    <property type="match status" value="1"/>
</dbReference>
<evidence type="ECO:0000313" key="4">
    <source>
        <dbReference type="EMBL" id="MFC4907061.1"/>
    </source>
</evidence>